<dbReference type="PANTHER" id="PTHR48095">
    <property type="entry name" value="PYRUVATE CARBOXYLASE SUBUNIT A"/>
    <property type="match status" value="1"/>
</dbReference>
<dbReference type="PROSITE" id="PS50975">
    <property type="entry name" value="ATP_GRASP"/>
    <property type="match status" value="1"/>
</dbReference>
<reference evidence="9 10" key="1">
    <citation type="submission" date="2017-09" db="EMBL/GenBank/DDBJ databases">
        <title>Depth-based differentiation of microbial function through sediment-hosted aquifers and enrichment of novel symbionts in the deep terrestrial subsurface.</title>
        <authorList>
            <person name="Probst A.J."/>
            <person name="Ladd B."/>
            <person name="Jarett J.K."/>
            <person name="Geller-Mcgrath D.E."/>
            <person name="Sieber C.M."/>
            <person name="Emerson J.B."/>
            <person name="Anantharaman K."/>
            <person name="Thomas B.C."/>
            <person name="Malmstrom R."/>
            <person name="Stieglmeier M."/>
            <person name="Klingl A."/>
            <person name="Woyke T."/>
            <person name="Ryan C.M."/>
            <person name="Banfield J.F."/>
        </authorList>
    </citation>
    <scope>NUCLEOTIDE SEQUENCE [LARGE SCALE GENOMIC DNA]</scope>
    <source>
        <strain evidence="9">CG23_combo_of_CG06-09_8_20_14_all_48_7</strain>
    </source>
</reference>
<dbReference type="InterPro" id="IPR016185">
    <property type="entry name" value="PreATP-grasp_dom_sf"/>
</dbReference>
<dbReference type="InterPro" id="IPR005479">
    <property type="entry name" value="CPAse_ATP-bd"/>
</dbReference>
<protein>
    <submittedName>
        <fullName evidence="9">Acetyl-CoA carboxylase biotin carboxylase subunit</fullName>
        <ecNumber evidence="9">6.4.1.2</ecNumber>
    </submittedName>
</protein>
<name>A0A2G9YC29_9BACT</name>
<evidence type="ECO:0000256" key="4">
    <source>
        <dbReference type="ARBA" id="ARBA00022840"/>
    </source>
</evidence>
<evidence type="ECO:0000256" key="6">
    <source>
        <dbReference type="PROSITE-ProRule" id="PRU00409"/>
    </source>
</evidence>
<accession>A0A2G9YC29</accession>
<dbReference type="InterPro" id="IPR011761">
    <property type="entry name" value="ATP-grasp"/>
</dbReference>
<organism evidence="9 10">
    <name type="scientific">bacterium (Candidatus Ratteibacteria) CG23_combo_of_CG06-09_8_20_14_all_48_7</name>
    <dbReference type="NCBI Taxonomy" id="2014292"/>
    <lineage>
        <taxon>Bacteria</taxon>
        <taxon>Candidatus Ratteibacteria</taxon>
    </lineage>
</organism>
<dbReference type="PROSITE" id="PS50979">
    <property type="entry name" value="BC"/>
    <property type="match status" value="1"/>
</dbReference>
<dbReference type="InterPro" id="IPR051602">
    <property type="entry name" value="ACC_Biotin_Carboxylase"/>
</dbReference>
<keyword evidence="3 6" id="KW-0547">Nucleotide-binding</keyword>
<dbReference type="Pfam" id="PF00289">
    <property type="entry name" value="Biotin_carb_N"/>
    <property type="match status" value="1"/>
</dbReference>
<feature type="domain" description="Biotin carboxylation" evidence="8">
    <location>
        <begin position="1"/>
        <end position="285"/>
    </location>
</feature>
<keyword evidence="2 9" id="KW-0436">Ligase</keyword>
<dbReference type="InterPro" id="IPR005481">
    <property type="entry name" value="BC-like_N"/>
</dbReference>
<dbReference type="InterPro" id="IPR011764">
    <property type="entry name" value="Biotin_carboxylation_dom"/>
</dbReference>
<dbReference type="FunFam" id="3.40.50.20:FF:000010">
    <property type="entry name" value="Propionyl-CoA carboxylase subunit alpha"/>
    <property type="match status" value="1"/>
</dbReference>
<dbReference type="SUPFAM" id="SSF52440">
    <property type="entry name" value="PreATP-grasp domain"/>
    <property type="match status" value="1"/>
</dbReference>
<dbReference type="Pfam" id="PF02786">
    <property type="entry name" value="CPSase_L_D2"/>
    <property type="match status" value="1"/>
</dbReference>
<evidence type="ECO:0000313" key="9">
    <source>
        <dbReference type="EMBL" id="PIP16732.1"/>
    </source>
</evidence>
<comment type="caution">
    <text evidence="9">The sequence shown here is derived from an EMBL/GenBank/DDBJ whole genome shotgun (WGS) entry which is preliminary data.</text>
</comment>
<dbReference type="GO" id="GO:0005524">
    <property type="term" value="F:ATP binding"/>
    <property type="evidence" value="ECO:0007669"/>
    <property type="project" value="UniProtKB-UniRule"/>
</dbReference>
<dbReference type="AlphaFoldDB" id="A0A2G9YC29"/>
<dbReference type="Gene3D" id="3.30.470.20">
    <property type="entry name" value="ATP-grasp fold, B domain"/>
    <property type="match status" value="1"/>
</dbReference>
<proteinExistence type="predicted"/>
<sequence>MIKKVLIANRGEIALRIWRACTELGVPSVVAFSEADRNSLPVKVAQEKICIGPAPSLESYLNIPSILSALEVTGCDAIHPGYGFLAENASFAEICEDSGITFIGPTAENIRLMGDKATARRNAVEAGVPILPGTLSPLKNKEEAVHLTRKIGFPVILKAAGGGGGRGMRIVRDAKELLPALDACQSEALAAFDNPEVYLEKYVERPRHVEVQIMADNHKHVVALGERDCSLQRRYQKLVEEAPSPVVTPWMRRKICTYARRLVKYIEYRSVGTVEFLMDNRLNIY</sequence>
<dbReference type="EC" id="6.4.1.2" evidence="9"/>
<dbReference type="PANTHER" id="PTHR48095:SF2">
    <property type="entry name" value="BIOTIN CARBOXYLASE, CHLOROPLASTIC"/>
    <property type="match status" value="1"/>
</dbReference>
<dbReference type="EMBL" id="PCRF01000019">
    <property type="protein sequence ID" value="PIP16732.1"/>
    <property type="molecule type" value="Genomic_DNA"/>
</dbReference>
<dbReference type="SUPFAM" id="SSF56059">
    <property type="entry name" value="Glutathione synthetase ATP-binding domain-like"/>
    <property type="match status" value="1"/>
</dbReference>
<evidence type="ECO:0000256" key="3">
    <source>
        <dbReference type="ARBA" id="ARBA00022741"/>
    </source>
</evidence>
<feature type="domain" description="ATP-grasp" evidence="7">
    <location>
        <begin position="120"/>
        <end position="285"/>
    </location>
</feature>
<feature type="non-terminal residue" evidence="9">
    <location>
        <position position="285"/>
    </location>
</feature>
<keyword evidence="4 6" id="KW-0067">ATP-binding</keyword>
<comment type="function">
    <text evidence="1">This protein is a component of the acetyl coenzyme A carboxylase complex; first, biotin carboxylase catalyzes the carboxylation of the carrier protein and then the transcarboxylase transfers the carboxyl group to form malonyl-CoA.</text>
</comment>
<evidence type="ECO:0000313" key="10">
    <source>
        <dbReference type="Proteomes" id="UP000230392"/>
    </source>
</evidence>
<dbReference type="FunFam" id="3.30.1490.20:FF:000018">
    <property type="entry name" value="Biotin carboxylase"/>
    <property type="match status" value="1"/>
</dbReference>
<dbReference type="Proteomes" id="UP000230392">
    <property type="component" value="Unassembled WGS sequence"/>
</dbReference>
<evidence type="ECO:0000256" key="1">
    <source>
        <dbReference type="ARBA" id="ARBA00003761"/>
    </source>
</evidence>
<evidence type="ECO:0000256" key="2">
    <source>
        <dbReference type="ARBA" id="ARBA00022598"/>
    </source>
</evidence>
<keyword evidence="5" id="KW-0092">Biotin</keyword>
<dbReference type="PROSITE" id="PS00866">
    <property type="entry name" value="CPSASE_1"/>
    <property type="match status" value="1"/>
</dbReference>
<evidence type="ECO:0000259" key="7">
    <source>
        <dbReference type="PROSITE" id="PS50975"/>
    </source>
</evidence>
<dbReference type="GO" id="GO:0003989">
    <property type="term" value="F:acetyl-CoA carboxylase activity"/>
    <property type="evidence" value="ECO:0007669"/>
    <property type="project" value="UniProtKB-EC"/>
</dbReference>
<gene>
    <name evidence="9" type="ORF">COX46_00390</name>
</gene>
<evidence type="ECO:0000256" key="5">
    <source>
        <dbReference type="ARBA" id="ARBA00023267"/>
    </source>
</evidence>
<evidence type="ECO:0000259" key="8">
    <source>
        <dbReference type="PROSITE" id="PS50979"/>
    </source>
</evidence>
<dbReference type="GO" id="GO:0046872">
    <property type="term" value="F:metal ion binding"/>
    <property type="evidence" value="ECO:0007669"/>
    <property type="project" value="InterPro"/>
</dbReference>